<reference evidence="5 6" key="2">
    <citation type="submission" date="2016-08" db="EMBL/GenBank/DDBJ databases">
        <title>Pervasive Adenine N6-methylation of Active Genes in Fungi.</title>
        <authorList>
            <consortium name="DOE Joint Genome Institute"/>
            <person name="Mondo S.J."/>
            <person name="Dannebaum R.O."/>
            <person name="Kuo R.C."/>
            <person name="Labutti K."/>
            <person name="Haridas S."/>
            <person name="Kuo A."/>
            <person name="Salamov A."/>
            <person name="Ahrendt S.R."/>
            <person name="Lipzen A."/>
            <person name="Sullivan W."/>
            <person name="Andreopoulos W.B."/>
            <person name="Clum A."/>
            <person name="Lindquist E."/>
            <person name="Daum C."/>
            <person name="Ramamoorthy G.K."/>
            <person name="Gryganskyi A."/>
            <person name="Culley D."/>
            <person name="Magnuson J.K."/>
            <person name="James T.Y."/>
            <person name="O'Malley M.A."/>
            <person name="Stajich J.E."/>
            <person name="Spatafora J.W."/>
            <person name="Visel A."/>
            <person name="Grigoriev I.V."/>
        </authorList>
    </citation>
    <scope>NUCLEOTIDE SEQUENCE [LARGE SCALE GENOMIC DNA]</scope>
    <source>
        <strain evidence="6">finn</strain>
    </source>
</reference>
<keyword evidence="2 4" id="KW-0472">Membrane</keyword>
<accession>A0A1Y1UXR0</accession>
<comment type="caution">
    <text evidence="5">The sequence shown here is derived from an EMBL/GenBank/DDBJ whole genome shotgun (WGS) entry which is preliminary data.</text>
</comment>
<evidence type="ECO:0000256" key="4">
    <source>
        <dbReference type="SAM" id="Phobius"/>
    </source>
</evidence>
<feature type="transmembrane region" description="Helical" evidence="4">
    <location>
        <begin position="74"/>
        <end position="97"/>
    </location>
</feature>
<dbReference type="OrthoDB" id="2156915at2759"/>
<dbReference type="GO" id="GO:0005886">
    <property type="term" value="C:plasma membrane"/>
    <property type="evidence" value="ECO:0007669"/>
    <property type="project" value="TreeGrafter"/>
</dbReference>
<dbReference type="PANTHER" id="PTHR31234">
    <property type="entry name" value="LATE EMBRYOGENESIS ABUNDANT (LEA) HYDROXYPROLINE-RICH GLYCOPROTEIN FAMILY"/>
    <property type="match status" value="1"/>
</dbReference>
<protein>
    <recommendedName>
        <fullName evidence="7">Late embryogenesis abundant protein LEA-2 subgroup domain-containing protein</fullName>
    </recommendedName>
</protein>
<evidence type="ECO:0000313" key="6">
    <source>
        <dbReference type="Proteomes" id="UP000193719"/>
    </source>
</evidence>
<gene>
    <name evidence="5" type="ORF">BCR36DRAFT_306998</name>
</gene>
<dbReference type="Proteomes" id="UP000193719">
    <property type="component" value="Unassembled WGS sequence"/>
</dbReference>
<evidence type="ECO:0000256" key="3">
    <source>
        <dbReference type="SAM" id="MobiDB-lite"/>
    </source>
</evidence>
<dbReference type="PANTHER" id="PTHR31234:SF3">
    <property type="entry name" value="LATE EMBRYOGENESIS ABUNDANT (LEA) HYDROXYPROLINE-RICH GLYCOPROTEIN FAMILY"/>
    <property type="match status" value="1"/>
</dbReference>
<comment type="subcellular location">
    <subcellularLocation>
        <location evidence="1">Membrane</location>
    </subcellularLocation>
</comment>
<feature type="compositionally biased region" description="Polar residues" evidence="3">
    <location>
        <begin position="40"/>
        <end position="54"/>
    </location>
</feature>
<name>A0A1Y1UXR0_9FUNG</name>
<keyword evidence="4" id="KW-1133">Transmembrane helix</keyword>
<reference evidence="5 6" key="1">
    <citation type="submission" date="2016-08" db="EMBL/GenBank/DDBJ databases">
        <title>Genomes of anaerobic fungi encode conserved fungal cellulosomes for biomass hydrolysis.</title>
        <authorList>
            <consortium name="DOE Joint Genome Institute"/>
            <person name="Haitjema C.H."/>
            <person name="Gilmore S.P."/>
            <person name="Henske J.K."/>
            <person name="Solomon K.V."/>
            <person name="De Groot R."/>
            <person name="Kuo A."/>
            <person name="Mondo S.J."/>
            <person name="Salamov A.A."/>
            <person name="Labutti K."/>
            <person name="Zhao Z."/>
            <person name="Chiniquy J."/>
            <person name="Barry K."/>
            <person name="Brewer H.M."/>
            <person name="Purvine S.O."/>
            <person name="Wright A.T."/>
            <person name="Boxma B."/>
            <person name="Van Alen T."/>
            <person name="Hackstein J.H."/>
            <person name="Baker S.E."/>
            <person name="Grigoriev I.V."/>
            <person name="O'Malley M.A."/>
        </authorList>
    </citation>
    <scope>NUCLEOTIDE SEQUENCE [LARGE SCALE GENOMIC DNA]</scope>
    <source>
        <strain evidence="6">finn</strain>
    </source>
</reference>
<dbReference type="GO" id="GO:0098542">
    <property type="term" value="P:defense response to other organism"/>
    <property type="evidence" value="ECO:0007669"/>
    <property type="project" value="InterPro"/>
</dbReference>
<keyword evidence="4" id="KW-0812">Transmembrane</keyword>
<keyword evidence="6" id="KW-1185">Reference proteome</keyword>
<feature type="region of interest" description="Disordered" evidence="3">
    <location>
        <begin position="40"/>
        <end position="64"/>
    </location>
</feature>
<evidence type="ECO:0000313" key="5">
    <source>
        <dbReference type="EMBL" id="ORX42482.1"/>
    </source>
</evidence>
<evidence type="ECO:0000256" key="2">
    <source>
        <dbReference type="ARBA" id="ARBA00023136"/>
    </source>
</evidence>
<dbReference type="EMBL" id="MCFH01000064">
    <property type="protein sequence ID" value="ORX42482.1"/>
    <property type="molecule type" value="Genomic_DNA"/>
</dbReference>
<organism evidence="5 6">
    <name type="scientific">Piromyces finnis</name>
    <dbReference type="NCBI Taxonomy" id="1754191"/>
    <lineage>
        <taxon>Eukaryota</taxon>
        <taxon>Fungi</taxon>
        <taxon>Fungi incertae sedis</taxon>
        <taxon>Chytridiomycota</taxon>
        <taxon>Chytridiomycota incertae sedis</taxon>
        <taxon>Neocallimastigomycetes</taxon>
        <taxon>Neocallimastigales</taxon>
        <taxon>Neocallimastigaceae</taxon>
        <taxon>Piromyces</taxon>
    </lineage>
</organism>
<evidence type="ECO:0000256" key="1">
    <source>
        <dbReference type="ARBA" id="ARBA00004370"/>
    </source>
</evidence>
<sequence>MYYQQFLLNNYKDEQQQAKELIEKINNDIDLSNVTLSEENETSKNNVKGNSGQLKNKSKKNDDDDNCCCCKCCGIVSCIVIFIFMVCILGLFGFLFYPRIPSIIVNKVEINNITSILTTLQTYNNYNKDIQQVFPLQNLDLTFDFNVTFSFKSINPYNFTFTNVEIELIYPGTYVTPRFHIARGYSDNLLIASSKVTNVTIPFTGVINFQNILSKGYFYNIFSSCTWDTNFKGNTKIFGIFKNYLIFNYSKRLTRTCIIEEILTEFQKLNKS</sequence>
<dbReference type="AlphaFoldDB" id="A0A1Y1UXR0"/>
<dbReference type="InterPro" id="IPR044839">
    <property type="entry name" value="NDR1-like"/>
</dbReference>
<proteinExistence type="predicted"/>
<evidence type="ECO:0008006" key="7">
    <source>
        <dbReference type="Google" id="ProtNLM"/>
    </source>
</evidence>